<evidence type="ECO:0000256" key="3">
    <source>
        <dbReference type="RuleBase" id="RU361235"/>
    </source>
</evidence>
<dbReference type="PROSITE" id="PS00122">
    <property type="entry name" value="CARBOXYLESTERASE_B_1"/>
    <property type="match status" value="1"/>
</dbReference>
<dbReference type="Gene3D" id="3.40.50.1820">
    <property type="entry name" value="alpha/beta hydrolase"/>
    <property type="match status" value="1"/>
</dbReference>
<feature type="domain" description="Carboxylesterase type B" evidence="4">
    <location>
        <begin position="56"/>
        <end position="539"/>
    </location>
</feature>
<dbReference type="InterPro" id="IPR006311">
    <property type="entry name" value="TAT_signal"/>
</dbReference>
<dbReference type="NCBIfam" id="TIGR01409">
    <property type="entry name" value="TAT_signal_seq"/>
    <property type="match status" value="1"/>
</dbReference>
<dbReference type="OrthoDB" id="9775851at2"/>
<dbReference type="RefSeq" id="WP_106568047.1">
    <property type="nucleotide sequence ID" value="NZ_PYGF01000008.1"/>
</dbReference>
<dbReference type="InterPro" id="IPR029058">
    <property type="entry name" value="AB_hydrolase_fold"/>
</dbReference>
<protein>
    <recommendedName>
        <fullName evidence="3">Carboxylic ester hydrolase</fullName>
        <ecNumber evidence="3">3.1.1.-</ecNumber>
    </recommendedName>
</protein>
<keyword evidence="2 3" id="KW-0378">Hydrolase</keyword>
<proteinExistence type="inferred from homology"/>
<gene>
    <name evidence="5" type="ORF">CLV48_108158</name>
</gene>
<dbReference type="AlphaFoldDB" id="A0A2P8E0R9"/>
<dbReference type="EC" id="3.1.1.-" evidence="3"/>
<reference evidence="5 6" key="1">
    <citation type="submission" date="2018-03" db="EMBL/GenBank/DDBJ databases">
        <title>Genomic Encyclopedia of Archaeal and Bacterial Type Strains, Phase II (KMG-II): from individual species to whole genera.</title>
        <authorList>
            <person name="Goeker M."/>
        </authorList>
    </citation>
    <scope>NUCLEOTIDE SEQUENCE [LARGE SCALE GENOMIC DNA]</scope>
    <source>
        <strain evidence="5 6">DSM 28057</strain>
    </source>
</reference>
<evidence type="ECO:0000256" key="2">
    <source>
        <dbReference type="ARBA" id="ARBA00022801"/>
    </source>
</evidence>
<keyword evidence="6" id="KW-1185">Reference proteome</keyword>
<organism evidence="5 6">
    <name type="scientific">Cecembia rubra</name>
    <dbReference type="NCBI Taxonomy" id="1485585"/>
    <lineage>
        <taxon>Bacteria</taxon>
        <taxon>Pseudomonadati</taxon>
        <taxon>Bacteroidota</taxon>
        <taxon>Cytophagia</taxon>
        <taxon>Cytophagales</taxon>
        <taxon>Cyclobacteriaceae</taxon>
        <taxon>Cecembia</taxon>
    </lineage>
</organism>
<dbReference type="InterPro" id="IPR050309">
    <property type="entry name" value="Type-B_Carboxylest/Lipase"/>
</dbReference>
<comment type="caution">
    <text evidence="5">The sequence shown here is derived from an EMBL/GenBank/DDBJ whole genome shotgun (WGS) entry which is preliminary data.</text>
</comment>
<sequence>MTTNRREFLQKVGLGGAGLGMAATLPFKALGNSNTDPSSLHNDDQFLKIGDDIANANTQYGKIRGYQLNGIFTFLGVPYGADTSGKNRFMPPQKPEPWSQVKHTIWWGNSAPQIMDKRYANEHYSFADHWNYDDVSEDCLKLNIWTPGIADGKRRAVLVWLHGGGFTNGNAIEQDGYHGENLSKKGEIVFVSINHRLGPMGFTDFSGVGGEKYKSSGNVGMLDIIAALDWVKENIVNFGGDPNNVTVIGQSGGGAKVTATMAMPAAKGKVHKGVALSGSMLKALDQTYSQKLGEYVMKEAGLNSSNLDRIQELPWRDYLDIAYRAQEKMRNENSRSSRVGFAPVADGVHLPSGEFFTGPESNGSDIPLLICTTFHEWNPTRTNPELEAIDFKGVIAQITPRFGDQSEKIVRAYQANFPGKKPSEIWSLILSNRLSAVNTATAKSKQKAPVYMAWFGWEPNLYNGRMRAFHCIDICFWFDNTDRMYTHTGGGGRPRKLSEKMSDALLSFMKTGNPNTPQLPDWPVFTVEKGETMVLNDASLVQNDPDRSARQSLPAV</sequence>
<dbReference type="InterPro" id="IPR002018">
    <property type="entry name" value="CarbesteraseB"/>
</dbReference>
<dbReference type="Proteomes" id="UP000240708">
    <property type="component" value="Unassembled WGS sequence"/>
</dbReference>
<evidence type="ECO:0000313" key="6">
    <source>
        <dbReference type="Proteomes" id="UP000240708"/>
    </source>
</evidence>
<evidence type="ECO:0000313" key="5">
    <source>
        <dbReference type="EMBL" id="PSL03048.1"/>
    </source>
</evidence>
<accession>A0A2P8E0R9</accession>
<evidence type="ECO:0000256" key="1">
    <source>
        <dbReference type="ARBA" id="ARBA00005964"/>
    </source>
</evidence>
<dbReference type="Pfam" id="PF00135">
    <property type="entry name" value="COesterase"/>
    <property type="match status" value="1"/>
</dbReference>
<dbReference type="PANTHER" id="PTHR11559">
    <property type="entry name" value="CARBOXYLESTERASE"/>
    <property type="match status" value="1"/>
</dbReference>
<dbReference type="GO" id="GO:0016787">
    <property type="term" value="F:hydrolase activity"/>
    <property type="evidence" value="ECO:0007669"/>
    <property type="project" value="UniProtKB-KW"/>
</dbReference>
<dbReference type="InterPro" id="IPR019826">
    <property type="entry name" value="Carboxylesterase_B_AS"/>
</dbReference>
<dbReference type="SUPFAM" id="SSF53474">
    <property type="entry name" value="alpha/beta-Hydrolases"/>
    <property type="match status" value="1"/>
</dbReference>
<comment type="similarity">
    <text evidence="1 3">Belongs to the type-B carboxylesterase/lipase family.</text>
</comment>
<dbReference type="InterPro" id="IPR019546">
    <property type="entry name" value="TAT_signal_bac_arc"/>
</dbReference>
<dbReference type="PROSITE" id="PS51318">
    <property type="entry name" value="TAT"/>
    <property type="match status" value="1"/>
</dbReference>
<evidence type="ECO:0000259" key="4">
    <source>
        <dbReference type="Pfam" id="PF00135"/>
    </source>
</evidence>
<dbReference type="EMBL" id="PYGF01000008">
    <property type="protein sequence ID" value="PSL03048.1"/>
    <property type="molecule type" value="Genomic_DNA"/>
</dbReference>
<name>A0A2P8E0R9_9BACT</name>